<dbReference type="KEGG" id="ssei:FJR45_00430"/>
<sequence>MDIALLIKSLAALSGALGLLILLYLYFFHAKKTKKKGVLKKHLHVREAKPDFNTLLEVIKDKKATTSELREAVDLLLKYYGKIPKKLGLRAHPEFEKYSELILRICHHPNVTKDIILKLDKELHRRNPEYALELDDSLTKGLDTRGF</sequence>
<keyword evidence="3" id="KW-1185">Reference proteome</keyword>
<reference evidence="2 3" key="1">
    <citation type="submission" date="2019-06" db="EMBL/GenBank/DDBJ databases">
        <title>Sulfurimonas gotlandica sp. nov., a chemoautotrophic and psychrotolerant epsilonproteobacterium isolated from a pelagic redoxcline, and an emended description of the genus Sulfurimonas.</title>
        <authorList>
            <person name="Wang S."/>
            <person name="Jiang L."/>
            <person name="Shao Z."/>
        </authorList>
    </citation>
    <scope>NUCLEOTIDE SEQUENCE [LARGE SCALE GENOMIC DNA]</scope>
    <source>
        <strain evidence="2 3">S2-6</strain>
    </source>
</reference>
<evidence type="ECO:0000313" key="3">
    <source>
        <dbReference type="Proteomes" id="UP000593719"/>
    </source>
</evidence>
<keyword evidence="1" id="KW-0812">Transmembrane</keyword>
<feature type="transmembrane region" description="Helical" evidence="1">
    <location>
        <begin position="6"/>
        <end position="27"/>
    </location>
</feature>
<accession>A0A7M1AYI1</accession>
<protein>
    <submittedName>
        <fullName evidence="2">Uncharacterized protein</fullName>
    </submittedName>
</protein>
<gene>
    <name evidence="2" type="ORF">FJR45_00430</name>
</gene>
<organism evidence="2 3">
    <name type="scientific">Sulfurimonas sediminis</name>
    <dbReference type="NCBI Taxonomy" id="2590020"/>
    <lineage>
        <taxon>Bacteria</taxon>
        <taxon>Pseudomonadati</taxon>
        <taxon>Campylobacterota</taxon>
        <taxon>Epsilonproteobacteria</taxon>
        <taxon>Campylobacterales</taxon>
        <taxon>Sulfurimonadaceae</taxon>
        <taxon>Sulfurimonas</taxon>
    </lineage>
</organism>
<dbReference type="AlphaFoldDB" id="A0A7M1AYI1"/>
<name>A0A7M1AYI1_9BACT</name>
<evidence type="ECO:0000313" key="2">
    <source>
        <dbReference type="EMBL" id="QOP42501.1"/>
    </source>
</evidence>
<proteinExistence type="predicted"/>
<keyword evidence="1" id="KW-1133">Transmembrane helix</keyword>
<dbReference type="EMBL" id="CP041235">
    <property type="protein sequence ID" value="QOP42501.1"/>
    <property type="molecule type" value="Genomic_DNA"/>
</dbReference>
<evidence type="ECO:0000256" key="1">
    <source>
        <dbReference type="SAM" id="Phobius"/>
    </source>
</evidence>
<dbReference type="Proteomes" id="UP000593719">
    <property type="component" value="Chromosome"/>
</dbReference>
<keyword evidence="1" id="KW-0472">Membrane</keyword>
<dbReference type="RefSeq" id="WP_193150863.1">
    <property type="nucleotide sequence ID" value="NZ_CP041235.1"/>
</dbReference>